<dbReference type="OrthoDB" id="7697689at2759"/>
<keyword evidence="2" id="KW-1185">Reference proteome</keyword>
<accession>A0A9P0G6F3</accession>
<evidence type="ECO:0000313" key="2">
    <source>
        <dbReference type="Proteomes" id="UP001153636"/>
    </source>
</evidence>
<dbReference type="Proteomes" id="UP001153636">
    <property type="component" value="Chromosome 11"/>
</dbReference>
<sequence>MSSNLSEKLFLSNTTTSTSEVYSSTSETFALQDIHFERLNTVSKTLNLSPINKKDIDRSKTYAWKELHDMKSKIQSCFEHVTDVFDSAKDSNSTIDDDPELTRREIVEELKHKFDNTSKWSEKLQILSVLPSSWSIEKIVNTFGASSYMEVELIKTHSTTGILHELALVEYFEHDGSE</sequence>
<name>A0A9P0G6F3_9CUCU</name>
<dbReference type="AlphaFoldDB" id="A0A9P0G6F3"/>
<dbReference type="EMBL" id="OV651823">
    <property type="protein sequence ID" value="CAH1101628.1"/>
    <property type="molecule type" value="Genomic_DNA"/>
</dbReference>
<reference evidence="1" key="1">
    <citation type="submission" date="2022-01" db="EMBL/GenBank/DDBJ databases">
        <authorList>
            <person name="King R."/>
        </authorList>
    </citation>
    <scope>NUCLEOTIDE SEQUENCE</scope>
</reference>
<gene>
    <name evidence="1" type="ORF">PSYICH_LOCUS2660</name>
</gene>
<evidence type="ECO:0000313" key="1">
    <source>
        <dbReference type="EMBL" id="CAH1101628.1"/>
    </source>
</evidence>
<proteinExistence type="predicted"/>
<protein>
    <submittedName>
        <fullName evidence="1">Uncharacterized protein</fullName>
    </submittedName>
</protein>
<organism evidence="1 2">
    <name type="scientific">Psylliodes chrysocephalus</name>
    <dbReference type="NCBI Taxonomy" id="3402493"/>
    <lineage>
        <taxon>Eukaryota</taxon>
        <taxon>Metazoa</taxon>
        <taxon>Ecdysozoa</taxon>
        <taxon>Arthropoda</taxon>
        <taxon>Hexapoda</taxon>
        <taxon>Insecta</taxon>
        <taxon>Pterygota</taxon>
        <taxon>Neoptera</taxon>
        <taxon>Endopterygota</taxon>
        <taxon>Coleoptera</taxon>
        <taxon>Polyphaga</taxon>
        <taxon>Cucujiformia</taxon>
        <taxon>Chrysomeloidea</taxon>
        <taxon>Chrysomelidae</taxon>
        <taxon>Galerucinae</taxon>
        <taxon>Alticini</taxon>
        <taxon>Psylliodes</taxon>
    </lineage>
</organism>